<feature type="coiled-coil region" evidence="9">
    <location>
        <begin position="392"/>
        <end position="428"/>
    </location>
</feature>
<dbReference type="SMART" id="SM00028">
    <property type="entry name" value="TPR"/>
    <property type="match status" value="2"/>
</dbReference>
<feature type="coiled-coil region" evidence="9">
    <location>
        <begin position="474"/>
        <end position="501"/>
    </location>
</feature>
<dbReference type="InterPro" id="IPR003594">
    <property type="entry name" value="HATPase_dom"/>
</dbReference>
<dbReference type="RefSeq" id="WP_191189578.1">
    <property type="nucleotide sequence ID" value="NZ_JACWMY010000006.1"/>
</dbReference>
<feature type="chain" id="PRO_5046855498" description="histidine kinase" evidence="10">
    <location>
        <begin position="25"/>
        <end position="707"/>
    </location>
</feature>
<organism evidence="12 13">
    <name type="scientific">Mucilaginibacter pankratovii</name>
    <dbReference type="NCBI Taxonomy" id="2772110"/>
    <lineage>
        <taxon>Bacteria</taxon>
        <taxon>Pseudomonadati</taxon>
        <taxon>Bacteroidota</taxon>
        <taxon>Sphingobacteriia</taxon>
        <taxon>Sphingobacteriales</taxon>
        <taxon>Sphingobacteriaceae</taxon>
        <taxon>Mucilaginibacter</taxon>
    </lineage>
</organism>
<feature type="domain" description="Histidine kinase/HSP90-like ATPase" evidence="11">
    <location>
        <begin position="596"/>
        <end position="694"/>
    </location>
</feature>
<comment type="catalytic activity">
    <reaction evidence="1">
        <text>ATP + protein L-histidine = ADP + protein N-phospho-L-histidine.</text>
        <dbReference type="EC" id="2.7.13.3"/>
    </reaction>
</comment>
<dbReference type="InterPro" id="IPR036890">
    <property type="entry name" value="HATPase_C_sf"/>
</dbReference>
<keyword evidence="6" id="KW-0418">Kinase</keyword>
<dbReference type="Proteomes" id="UP000606600">
    <property type="component" value="Unassembled WGS sequence"/>
</dbReference>
<keyword evidence="10" id="KW-0732">Signal</keyword>
<sequence length="707" mass="80242">MNKITYKRLLAFFVLSFVCLQAWSQAAQPAAKSEGDRYMASAKAWTLKNDSVKCNADIRTAISIYLKKGQVREAAEAWLKMEEYYQFFHGTGYDKRIAYYEQALALFTSAGANDRAAATLNILGDFYQVESNFPKSLSALKKSLLLYQSTNKKDLQGLYDLIGSVNSRLGNYDEALKYGLLAVRTAEAVGDTSLMLCTIFNRLGVTYYTIKQYDQSLIYFQKSLLIAQKNHDVNSVILLAYNVANTLKLLHKPREGYLLMKEMERQYHPKDLENKIFVNICYLNMLVALKQPGPAKRFCDTLLRFASAMNENDRSQELIQQTAALYFMAAADYKNAKIHATKYQEIGRRTSNNAVLSNAYKTLYQIDSLAGDEVSELRNFRKYTELRNLLFNEKTTKQIAQLEIQYKTEKKDQELKSKESNIAILKKQAQLQATAQKLYIAATILLALLLGLSYNRYLLKQRVNRKLQVQQTEINLQNRSLTNLIAEKDNLLEEKEWLMKEIHHRVKNNLQIVISLLNTQSSYLSDDLAYKAIRESRHRMQSISLIHQKLYQSENLALVNMPAYIGDLVQYLSDSFDTASRIKFDVDIAPIELDVTKSVPLGLILNEAITNSIKYAFPQDADGKIKITLADLGEGNYELQISDNGIGTTAAASLSKSKTLGMSLMRGLSKQLSGTFTVENRDGLTIIIKFINEKLSKPIKNHQSLSS</sequence>
<dbReference type="InterPro" id="IPR019734">
    <property type="entry name" value="TPR_rpt"/>
</dbReference>
<accession>A0ABR7WUL2</accession>
<evidence type="ECO:0000256" key="7">
    <source>
        <dbReference type="ARBA" id="ARBA00022840"/>
    </source>
</evidence>
<dbReference type="InterPro" id="IPR011495">
    <property type="entry name" value="Sig_transdc_His_kin_sub2_dim/P"/>
</dbReference>
<dbReference type="Pfam" id="PF13424">
    <property type="entry name" value="TPR_12"/>
    <property type="match status" value="1"/>
</dbReference>
<keyword evidence="8" id="KW-0802">TPR repeat</keyword>
<keyword evidence="7" id="KW-0067">ATP-binding</keyword>
<dbReference type="Gene3D" id="3.30.565.10">
    <property type="entry name" value="Histidine kinase-like ATPase, C-terminal domain"/>
    <property type="match status" value="1"/>
</dbReference>
<evidence type="ECO:0000256" key="10">
    <source>
        <dbReference type="SAM" id="SignalP"/>
    </source>
</evidence>
<dbReference type="InterPro" id="IPR011990">
    <property type="entry name" value="TPR-like_helical_dom_sf"/>
</dbReference>
<name>A0ABR7WUL2_9SPHI</name>
<protein>
    <recommendedName>
        <fullName evidence="2">histidine kinase</fullName>
        <ecNumber evidence="2">2.7.13.3</ecNumber>
    </recommendedName>
</protein>
<feature type="repeat" description="TPR" evidence="8">
    <location>
        <begin position="197"/>
        <end position="230"/>
    </location>
</feature>
<evidence type="ECO:0000256" key="9">
    <source>
        <dbReference type="SAM" id="Coils"/>
    </source>
</evidence>
<evidence type="ECO:0000313" key="13">
    <source>
        <dbReference type="Proteomes" id="UP000606600"/>
    </source>
</evidence>
<dbReference type="PANTHER" id="PTHR41523:SF8">
    <property type="entry name" value="ETHYLENE RESPONSE SENSOR PROTEIN"/>
    <property type="match status" value="1"/>
</dbReference>
<keyword evidence="9" id="KW-0175">Coiled coil</keyword>
<evidence type="ECO:0000256" key="5">
    <source>
        <dbReference type="ARBA" id="ARBA00022741"/>
    </source>
</evidence>
<comment type="caution">
    <text evidence="12">The sequence shown here is derived from an EMBL/GenBank/DDBJ whole genome shotgun (WGS) entry which is preliminary data.</text>
</comment>
<proteinExistence type="predicted"/>
<dbReference type="Gene3D" id="1.25.40.10">
    <property type="entry name" value="Tetratricopeptide repeat domain"/>
    <property type="match status" value="2"/>
</dbReference>
<dbReference type="Pfam" id="PF02518">
    <property type="entry name" value="HATPase_c"/>
    <property type="match status" value="1"/>
</dbReference>
<evidence type="ECO:0000256" key="8">
    <source>
        <dbReference type="PROSITE-ProRule" id="PRU00339"/>
    </source>
</evidence>
<evidence type="ECO:0000256" key="3">
    <source>
        <dbReference type="ARBA" id="ARBA00022553"/>
    </source>
</evidence>
<keyword evidence="13" id="KW-1185">Reference proteome</keyword>
<dbReference type="Gene3D" id="3.30.450.20">
    <property type="entry name" value="PAS domain"/>
    <property type="match status" value="1"/>
</dbReference>
<reference evidence="12 13" key="1">
    <citation type="submission" date="2020-09" db="EMBL/GenBank/DDBJ databases">
        <title>Novel species of Mucilaginibacter isolated from a glacier on the Tibetan Plateau.</title>
        <authorList>
            <person name="Liu Q."/>
            <person name="Xin Y.-H."/>
        </authorList>
    </citation>
    <scope>NUCLEOTIDE SEQUENCE [LARGE SCALE GENOMIC DNA]</scope>
    <source>
        <strain evidence="12 13">ZT4R22</strain>
    </source>
</reference>
<keyword evidence="4" id="KW-0808">Transferase</keyword>
<dbReference type="EC" id="2.7.13.3" evidence="2"/>
<evidence type="ECO:0000256" key="1">
    <source>
        <dbReference type="ARBA" id="ARBA00000085"/>
    </source>
</evidence>
<evidence type="ECO:0000256" key="4">
    <source>
        <dbReference type="ARBA" id="ARBA00022679"/>
    </source>
</evidence>
<gene>
    <name evidence="12" type="ORF">IDJ77_13955</name>
</gene>
<evidence type="ECO:0000259" key="11">
    <source>
        <dbReference type="SMART" id="SM00387"/>
    </source>
</evidence>
<dbReference type="SMART" id="SM00387">
    <property type="entry name" value="HATPase_c"/>
    <property type="match status" value="1"/>
</dbReference>
<dbReference type="SUPFAM" id="SSF48452">
    <property type="entry name" value="TPR-like"/>
    <property type="match status" value="1"/>
</dbReference>
<evidence type="ECO:0000256" key="6">
    <source>
        <dbReference type="ARBA" id="ARBA00022777"/>
    </source>
</evidence>
<dbReference type="SUPFAM" id="SSF55874">
    <property type="entry name" value="ATPase domain of HSP90 chaperone/DNA topoisomerase II/histidine kinase"/>
    <property type="match status" value="1"/>
</dbReference>
<evidence type="ECO:0000256" key="2">
    <source>
        <dbReference type="ARBA" id="ARBA00012438"/>
    </source>
</evidence>
<dbReference type="PANTHER" id="PTHR41523">
    <property type="entry name" value="TWO-COMPONENT SYSTEM SENSOR PROTEIN"/>
    <property type="match status" value="1"/>
</dbReference>
<dbReference type="Pfam" id="PF07568">
    <property type="entry name" value="HisKA_2"/>
    <property type="match status" value="1"/>
</dbReference>
<dbReference type="EMBL" id="JACWMY010000006">
    <property type="protein sequence ID" value="MBD1364922.1"/>
    <property type="molecule type" value="Genomic_DNA"/>
</dbReference>
<evidence type="ECO:0000313" key="12">
    <source>
        <dbReference type="EMBL" id="MBD1364922.1"/>
    </source>
</evidence>
<keyword evidence="3" id="KW-0597">Phosphoprotein</keyword>
<keyword evidence="5" id="KW-0547">Nucleotide-binding</keyword>
<feature type="signal peptide" evidence="10">
    <location>
        <begin position="1"/>
        <end position="24"/>
    </location>
</feature>
<dbReference type="PROSITE" id="PS50005">
    <property type="entry name" value="TPR"/>
    <property type="match status" value="1"/>
</dbReference>